<reference evidence="3 4" key="1">
    <citation type="journal article" date="2014" name="Int. J. Syst. Evol. Microbiol.">
        <title>Complete genome sequence of Corynebacterium casei LMG S-19264T (=DSM 44701T), isolated from a smear-ripened cheese.</title>
        <authorList>
            <consortium name="US DOE Joint Genome Institute (JGI-PGF)"/>
            <person name="Walter F."/>
            <person name="Albersmeier A."/>
            <person name="Kalinowski J."/>
            <person name="Ruckert C."/>
        </authorList>
    </citation>
    <scope>NUCLEOTIDE SEQUENCE [LARGE SCALE GENOMIC DNA]</scope>
    <source>
        <strain evidence="3 4">NBRC 111766</strain>
    </source>
</reference>
<dbReference type="Proteomes" id="UP001157355">
    <property type="component" value="Unassembled WGS sequence"/>
</dbReference>
<protein>
    <submittedName>
        <fullName evidence="3">Peptidase M16</fullName>
    </submittedName>
</protein>
<comment type="caution">
    <text evidence="3">The sequence shown here is derived from an EMBL/GenBank/DDBJ whole genome shotgun (WGS) entry which is preliminary data.</text>
</comment>
<keyword evidence="1" id="KW-0732">Signal</keyword>
<dbReference type="InterPro" id="IPR011249">
    <property type="entry name" value="Metalloenz_LuxS/M16"/>
</dbReference>
<dbReference type="GO" id="GO:0046872">
    <property type="term" value="F:metal ion binding"/>
    <property type="evidence" value="ECO:0007669"/>
    <property type="project" value="InterPro"/>
</dbReference>
<dbReference type="SUPFAM" id="SSF63411">
    <property type="entry name" value="LuxS/MPP-like metallohydrolase"/>
    <property type="match status" value="2"/>
</dbReference>
<dbReference type="AlphaFoldDB" id="A0AA37TQI9"/>
<gene>
    <name evidence="3" type="ORF">GCM10010873_08410</name>
</gene>
<evidence type="ECO:0000313" key="3">
    <source>
        <dbReference type="EMBL" id="GLS85867.1"/>
    </source>
</evidence>
<dbReference type="Pfam" id="PF05193">
    <property type="entry name" value="Peptidase_M16_C"/>
    <property type="match status" value="1"/>
</dbReference>
<feature type="domain" description="Peptidase M16 C-terminal" evidence="2">
    <location>
        <begin position="190"/>
        <end position="363"/>
    </location>
</feature>
<evidence type="ECO:0000256" key="1">
    <source>
        <dbReference type="SAM" id="SignalP"/>
    </source>
</evidence>
<dbReference type="InterPro" id="IPR050361">
    <property type="entry name" value="MPP/UQCRC_Complex"/>
</dbReference>
<keyword evidence="4" id="KW-1185">Reference proteome</keyword>
<dbReference type="PANTHER" id="PTHR11851:SF224">
    <property type="entry name" value="PROCESSING PROTEASE"/>
    <property type="match status" value="1"/>
</dbReference>
<organism evidence="3 4">
    <name type="scientific">Cypionkella aquatica</name>
    <dbReference type="NCBI Taxonomy" id="1756042"/>
    <lineage>
        <taxon>Bacteria</taxon>
        <taxon>Pseudomonadati</taxon>
        <taxon>Pseudomonadota</taxon>
        <taxon>Alphaproteobacteria</taxon>
        <taxon>Rhodobacterales</taxon>
        <taxon>Paracoccaceae</taxon>
        <taxon>Cypionkella</taxon>
    </lineage>
</organism>
<evidence type="ECO:0000313" key="4">
    <source>
        <dbReference type="Proteomes" id="UP001157355"/>
    </source>
</evidence>
<evidence type="ECO:0000259" key="2">
    <source>
        <dbReference type="Pfam" id="PF05193"/>
    </source>
</evidence>
<dbReference type="PANTHER" id="PTHR11851">
    <property type="entry name" value="METALLOPROTEASE"/>
    <property type="match status" value="1"/>
</dbReference>
<feature type="chain" id="PRO_5041373995" evidence="1">
    <location>
        <begin position="23"/>
        <end position="438"/>
    </location>
</feature>
<feature type="signal peptide" evidence="1">
    <location>
        <begin position="1"/>
        <end position="22"/>
    </location>
</feature>
<name>A0AA37TQI9_9RHOB</name>
<sequence length="438" mass="47014">MSARMLLKAAVLLLTFTAPLRAEVNIQAVTSPGGIKAWLVEDHGIPFTSLEIRFKGGTSLDTPETRGAVNLMTALIEEGAGALDSQGFAAARDGLAAEFRFNSDLDGVSVSSHFLTENRDQAMALLHSALTKPRFDQVAVDRVREQVLSGLRSDAKDPAAIAADLERKRSFGDHPYGSDGSGTIKSVTALTRDDIELAFHDAIARDRITVAAAGDITAAELGDLLDKLLGDLPAQGAPQPVEATLQTKGGITVENFPGPQSMIIFGQGGLRFSDPDYFAASLLNEILGGGRFSARLMTEVREKRGLTYGVSTSLASFDHAQMLMGQFQASNEKVAEAIKVIREEWAKVAKDGVTEDELANAKTYMTGAYPLRFDGNDTIASILVGMQDLGLTPDYPKTRNEKVEAVTLEDIKRVAARLIKPEDLHFIVVGQPTGVVNE</sequence>
<dbReference type="InterPro" id="IPR007863">
    <property type="entry name" value="Peptidase_M16_C"/>
</dbReference>
<proteinExistence type="predicted"/>
<dbReference type="Gene3D" id="3.30.830.10">
    <property type="entry name" value="Metalloenzyme, LuxS/M16 peptidase-like"/>
    <property type="match status" value="2"/>
</dbReference>
<dbReference type="EMBL" id="BSPP01000004">
    <property type="protein sequence ID" value="GLS85867.1"/>
    <property type="molecule type" value="Genomic_DNA"/>
</dbReference>
<accession>A0AA37TQI9</accession>